<sequence>MAQPDVRVDPGEVDAAGTALERVGADVAAAARHCGPAITPQPAWSPGFDSVAACAALADAGLDAVRRLGSDLDVCAAALHGCAAAWAASDDAVARSLRAG</sequence>
<evidence type="ECO:0000313" key="1">
    <source>
        <dbReference type="EMBL" id="RZT87380.1"/>
    </source>
</evidence>
<protein>
    <recommendedName>
        <fullName evidence="3">Excreted virulence factor EspC (Type VII ESX diderm)</fullName>
    </recommendedName>
</protein>
<reference evidence="1 2" key="1">
    <citation type="submission" date="2019-02" db="EMBL/GenBank/DDBJ databases">
        <title>Sequencing the genomes of 1000 actinobacteria strains.</title>
        <authorList>
            <person name="Klenk H.-P."/>
        </authorList>
    </citation>
    <scope>NUCLEOTIDE SEQUENCE [LARGE SCALE GENOMIC DNA]</scope>
    <source>
        <strain evidence="1 2">DSM 45779</strain>
    </source>
</reference>
<comment type="caution">
    <text evidence="1">The sequence shown here is derived from an EMBL/GenBank/DDBJ whole genome shotgun (WGS) entry which is preliminary data.</text>
</comment>
<gene>
    <name evidence="1" type="ORF">EV383_4300</name>
</gene>
<name>A0A4V2FR62_PSEST</name>
<dbReference type="RefSeq" id="WP_130291545.1">
    <property type="nucleotide sequence ID" value="NZ_SHKL01000001.1"/>
</dbReference>
<proteinExistence type="predicted"/>
<organism evidence="1 2">
    <name type="scientific">Pseudonocardia sediminis</name>
    <dbReference type="NCBI Taxonomy" id="1397368"/>
    <lineage>
        <taxon>Bacteria</taxon>
        <taxon>Bacillati</taxon>
        <taxon>Actinomycetota</taxon>
        <taxon>Actinomycetes</taxon>
        <taxon>Pseudonocardiales</taxon>
        <taxon>Pseudonocardiaceae</taxon>
        <taxon>Pseudonocardia</taxon>
    </lineage>
</organism>
<dbReference type="Proteomes" id="UP000291591">
    <property type="component" value="Unassembled WGS sequence"/>
</dbReference>
<keyword evidence="2" id="KW-1185">Reference proteome</keyword>
<accession>A0A4V2FR62</accession>
<evidence type="ECO:0008006" key="3">
    <source>
        <dbReference type="Google" id="ProtNLM"/>
    </source>
</evidence>
<evidence type="ECO:0000313" key="2">
    <source>
        <dbReference type="Proteomes" id="UP000291591"/>
    </source>
</evidence>
<dbReference type="EMBL" id="SHKL01000001">
    <property type="protein sequence ID" value="RZT87380.1"/>
    <property type="molecule type" value="Genomic_DNA"/>
</dbReference>
<dbReference type="AlphaFoldDB" id="A0A4V2FR62"/>